<proteinExistence type="predicted"/>
<evidence type="ECO:0000256" key="1">
    <source>
        <dbReference type="ARBA" id="ARBA00023172"/>
    </source>
</evidence>
<dbReference type="PROSITE" id="PS51898">
    <property type="entry name" value="TYR_RECOMBINASE"/>
    <property type="match status" value="1"/>
</dbReference>
<keyword evidence="1" id="KW-0233">DNA recombination</keyword>
<dbReference type="SUPFAM" id="SSF56349">
    <property type="entry name" value="DNA breaking-rejoining enzymes"/>
    <property type="match status" value="1"/>
</dbReference>
<dbReference type="OrthoDB" id="9805859at2"/>
<keyword evidence="4" id="KW-1185">Reference proteome</keyword>
<gene>
    <name evidence="3" type="ORF">EV384_1898</name>
</gene>
<dbReference type="InterPro" id="IPR011010">
    <property type="entry name" value="DNA_brk_join_enz"/>
</dbReference>
<evidence type="ECO:0000313" key="4">
    <source>
        <dbReference type="Proteomes" id="UP000294114"/>
    </source>
</evidence>
<sequence length="67" mass="7360">MPKVRLHDLRHTAATLLLAQGVPARVLMELLGHSQIGVTMNIYSHVMPTQLVQAADAMENVLWGEGK</sequence>
<protein>
    <submittedName>
        <fullName evidence="3">Phage integrase family protein</fullName>
    </submittedName>
</protein>
<dbReference type="GO" id="GO:0003677">
    <property type="term" value="F:DNA binding"/>
    <property type="evidence" value="ECO:0007669"/>
    <property type="project" value="InterPro"/>
</dbReference>
<dbReference type="EMBL" id="SHLD01000001">
    <property type="protein sequence ID" value="RZU73493.1"/>
    <property type="molecule type" value="Genomic_DNA"/>
</dbReference>
<dbReference type="GO" id="GO:0015074">
    <property type="term" value="P:DNA integration"/>
    <property type="evidence" value="ECO:0007669"/>
    <property type="project" value="InterPro"/>
</dbReference>
<dbReference type="AlphaFoldDB" id="A0A4Q8B933"/>
<evidence type="ECO:0000259" key="2">
    <source>
        <dbReference type="PROSITE" id="PS51898"/>
    </source>
</evidence>
<dbReference type="Gene3D" id="1.10.443.10">
    <property type="entry name" value="Intergrase catalytic core"/>
    <property type="match status" value="1"/>
</dbReference>
<dbReference type="Pfam" id="PF00589">
    <property type="entry name" value="Phage_integrase"/>
    <property type="match status" value="1"/>
</dbReference>
<comment type="caution">
    <text evidence="3">The sequence shown here is derived from an EMBL/GenBank/DDBJ whole genome shotgun (WGS) entry which is preliminary data.</text>
</comment>
<evidence type="ECO:0000313" key="3">
    <source>
        <dbReference type="EMBL" id="RZU73493.1"/>
    </source>
</evidence>
<organism evidence="3 4">
    <name type="scientific">Micromonospora kangleipakensis</name>
    <dbReference type="NCBI Taxonomy" id="1077942"/>
    <lineage>
        <taxon>Bacteria</taxon>
        <taxon>Bacillati</taxon>
        <taxon>Actinomycetota</taxon>
        <taxon>Actinomycetes</taxon>
        <taxon>Micromonosporales</taxon>
        <taxon>Micromonosporaceae</taxon>
        <taxon>Micromonospora</taxon>
    </lineage>
</organism>
<name>A0A4Q8B933_9ACTN</name>
<dbReference type="InterPro" id="IPR002104">
    <property type="entry name" value="Integrase_catalytic"/>
</dbReference>
<reference evidence="3 4" key="1">
    <citation type="submission" date="2019-02" db="EMBL/GenBank/DDBJ databases">
        <title>Sequencing the genomes of 1000 actinobacteria strains.</title>
        <authorList>
            <person name="Klenk H.-P."/>
        </authorList>
    </citation>
    <scope>NUCLEOTIDE SEQUENCE [LARGE SCALE GENOMIC DNA]</scope>
    <source>
        <strain evidence="3 4">DSM 45612</strain>
    </source>
</reference>
<dbReference type="InterPro" id="IPR013762">
    <property type="entry name" value="Integrase-like_cat_sf"/>
</dbReference>
<accession>A0A4Q8B933</accession>
<dbReference type="RefSeq" id="WP_130332046.1">
    <property type="nucleotide sequence ID" value="NZ_SHLD01000001.1"/>
</dbReference>
<feature type="domain" description="Tyr recombinase" evidence="2">
    <location>
        <begin position="1"/>
        <end position="56"/>
    </location>
</feature>
<dbReference type="GO" id="GO:0006310">
    <property type="term" value="P:DNA recombination"/>
    <property type="evidence" value="ECO:0007669"/>
    <property type="project" value="UniProtKB-KW"/>
</dbReference>
<dbReference type="Proteomes" id="UP000294114">
    <property type="component" value="Unassembled WGS sequence"/>
</dbReference>